<protein>
    <submittedName>
        <fullName evidence="1">DUF3089 domain-containing protein</fullName>
    </submittedName>
</protein>
<dbReference type="InterPro" id="IPR021440">
    <property type="entry name" value="DUF3089"/>
</dbReference>
<dbReference type="EMBL" id="JAEMHM010000001">
    <property type="protein sequence ID" value="MBJ6723241.1"/>
    <property type="molecule type" value="Genomic_DNA"/>
</dbReference>
<name>A0A8J7LXK2_9BACT</name>
<reference evidence="1" key="1">
    <citation type="submission" date="2020-12" db="EMBL/GenBank/DDBJ databases">
        <title>Geomonas sp. Red875, isolated from river sediment.</title>
        <authorList>
            <person name="Xu Z."/>
            <person name="Zhang Z."/>
            <person name="Masuda Y."/>
            <person name="Itoh H."/>
            <person name="Senoo K."/>
        </authorList>
    </citation>
    <scope>NUCLEOTIDE SEQUENCE</scope>
    <source>
        <strain evidence="1">Red875</strain>
    </source>
</reference>
<dbReference type="Pfam" id="PF11288">
    <property type="entry name" value="DUF3089"/>
    <property type="match status" value="1"/>
</dbReference>
<proteinExistence type="predicted"/>
<accession>A0A8J7LXK2</accession>
<evidence type="ECO:0000313" key="1">
    <source>
        <dbReference type="EMBL" id="MBJ6723241.1"/>
    </source>
</evidence>
<dbReference type="InterPro" id="IPR029058">
    <property type="entry name" value="AB_hydrolase_fold"/>
</dbReference>
<comment type="caution">
    <text evidence="1">The sequence shown here is derived from an EMBL/GenBank/DDBJ whole genome shotgun (WGS) entry which is preliminary data.</text>
</comment>
<keyword evidence="2" id="KW-1185">Reference proteome</keyword>
<dbReference type="AlphaFoldDB" id="A0A8J7LXK2"/>
<sequence>MAIDYAKAANWLSLPSQLDPVKNVDVFYVYPTAYSAGTGGALISEINNAQMMAGAKYAFQKNATAFATVGNIYAPYYRQADAVYTLGLPSTDAVYDFIGGTPATDVIAAFDYYIKNYNNNRPFILVSHSQGSTIVALLLQNYMKANPDVYQRMIAAYAIGWSFTQDYFDRNPHLKFAQGPDDTGVIISYNTQSPSFTGRNPVVFPGAMAINPISWTRTATLAPASANAGSLRLFDATAPAPFYQGDVIFPVQTVTGYADAQIAAINPTTSALDPNSATEVVLCSTVDPATIKRPSPIAPGFFHSYDYPFYYSNIAANAANRVARYLNQ</sequence>
<dbReference type="SUPFAM" id="SSF53474">
    <property type="entry name" value="alpha/beta-Hydrolases"/>
    <property type="match status" value="1"/>
</dbReference>
<dbReference type="RefSeq" id="WP_199382083.1">
    <property type="nucleotide sequence ID" value="NZ_JAEMHM010000001.1"/>
</dbReference>
<organism evidence="1 2">
    <name type="scientific">Geomesophilobacter sediminis</name>
    <dbReference type="NCBI Taxonomy" id="2798584"/>
    <lineage>
        <taxon>Bacteria</taxon>
        <taxon>Pseudomonadati</taxon>
        <taxon>Thermodesulfobacteriota</taxon>
        <taxon>Desulfuromonadia</taxon>
        <taxon>Geobacterales</taxon>
        <taxon>Geobacteraceae</taxon>
        <taxon>Geomesophilobacter</taxon>
    </lineage>
</organism>
<evidence type="ECO:0000313" key="2">
    <source>
        <dbReference type="Proteomes" id="UP000636888"/>
    </source>
</evidence>
<gene>
    <name evidence="1" type="ORF">JFN93_00850</name>
</gene>
<dbReference type="Proteomes" id="UP000636888">
    <property type="component" value="Unassembled WGS sequence"/>
</dbReference>